<dbReference type="AlphaFoldDB" id="A0A6C0B5E0"/>
<feature type="compositionally biased region" description="Low complexity" evidence="1">
    <location>
        <begin position="245"/>
        <end position="255"/>
    </location>
</feature>
<reference evidence="2" key="1">
    <citation type="journal article" date="2020" name="Nature">
        <title>Giant virus diversity and host interactions through global metagenomics.</title>
        <authorList>
            <person name="Schulz F."/>
            <person name="Roux S."/>
            <person name="Paez-Espino D."/>
            <person name="Jungbluth S."/>
            <person name="Walsh D.A."/>
            <person name="Denef V.J."/>
            <person name="McMahon K.D."/>
            <person name="Konstantinidis K.T."/>
            <person name="Eloe-Fadrosh E.A."/>
            <person name="Kyrpides N.C."/>
            <person name="Woyke T."/>
        </authorList>
    </citation>
    <scope>NUCLEOTIDE SEQUENCE</scope>
    <source>
        <strain evidence="2">GVMAG-M-3300009684-20</strain>
    </source>
</reference>
<sequence>MAAPAVVSVNKISASDIQFAEPRRNKQGGVSVAFKYLNQNVQFRFPQFGFPGGCLVKENENKDGSTTMSYTMSASLQGCDPYGRERATGTDDVSKAYNFLKDFQEAVIQAAVANSASWFGKKRGEESIRDSFNKFLSVSVDKTNDGWVPNGKYPPSLRFKLPVYDGKVSMEVIGEDGVDIPLQPSGLQEAFPKGCAAKIVAQGSIYVIGQGFGLTWKPTYVQVSKRKRQTARDMFKEDVDDSEDVPAPVVGGAKAAFEEDDEDDAEAEETEEAPTPTASAAAPAPAPTPAPAPARRRKVANA</sequence>
<dbReference type="EMBL" id="MN739079">
    <property type="protein sequence ID" value="QHS87272.1"/>
    <property type="molecule type" value="Genomic_DNA"/>
</dbReference>
<protein>
    <submittedName>
        <fullName evidence="2">Uncharacterized protein</fullName>
    </submittedName>
</protein>
<organism evidence="2">
    <name type="scientific">viral metagenome</name>
    <dbReference type="NCBI Taxonomy" id="1070528"/>
    <lineage>
        <taxon>unclassified sequences</taxon>
        <taxon>metagenomes</taxon>
        <taxon>organismal metagenomes</taxon>
    </lineage>
</organism>
<feature type="region of interest" description="Disordered" evidence="1">
    <location>
        <begin position="234"/>
        <end position="302"/>
    </location>
</feature>
<evidence type="ECO:0000313" key="2">
    <source>
        <dbReference type="EMBL" id="QHS87272.1"/>
    </source>
</evidence>
<proteinExistence type="predicted"/>
<accession>A0A6C0B5E0</accession>
<feature type="compositionally biased region" description="Acidic residues" evidence="1">
    <location>
        <begin position="258"/>
        <end position="272"/>
    </location>
</feature>
<feature type="compositionally biased region" description="Low complexity" evidence="1">
    <location>
        <begin position="273"/>
        <end position="283"/>
    </location>
</feature>
<evidence type="ECO:0000256" key="1">
    <source>
        <dbReference type="SAM" id="MobiDB-lite"/>
    </source>
</evidence>
<name>A0A6C0B5E0_9ZZZZ</name>